<dbReference type="HAMAP" id="MF_04110">
    <property type="entry name" value="ENDOLYSIN_T4"/>
    <property type="match status" value="1"/>
</dbReference>
<dbReference type="Pfam" id="PF00959">
    <property type="entry name" value="Phage_lysozyme"/>
    <property type="match status" value="1"/>
</dbReference>
<dbReference type="Proteomes" id="UP000654913">
    <property type="component" value="Chromosome 1"/>
</dbReference>
<reference evidence="8" key="2">
    <citation type="submission" date="2021-02" db="EMBL/GenBank/DDBJ databases">
        <title>Aspergillus puulaauensis MK2 genome sequence.</title>
        <authorList>
            <person name="Futagami T."/>
            <person name="Mori K."/>
            <person name="Kadooka C."/>
            <person name="Tanaka T."/>
        </authorList>
    </citation>
    <scope>NUCLEOTIDE SEQUENCE</scope>
    <source>
        <strain evidence="8">MK2</strain>
    </source>
</reference>
<dbReference type="InterPro" id="IPR023346">
    <property type="entry name" value="Lysozyme-like_dom_sf"/>
</dbReference>
<keyword evidence="9" id="KW-1185">Reference proteome</keyword>
<evidence type="ECO:0000256" key="7">
    <source>
        <dbReference type="SAM" id="SignalP"/>
    </source>
</evidence>
<sequence length="184" mass="19398">MHSSIKLLVATIPALAASACVGPPVNGPTLDLIKGFEDFRGAVYDDGAGNPTIGYGHLCTDWSCSDVALPQPLTEETAAQLLAGDLIGYQDAVTNAFADPVTLNDNQYGALVSWTYNIGNGNMKSSDLVSRMNAGEDPAAVANNELPQWIHSNGQVMNGLIRRRKEEVNLFNAPSNVGALPAPC</sequence>
<evidence type="ECO:0000256" key="5">
    <source>
        <dbReference type="ARBA" id="ARBA00023200"/>
    </source>
</evidence>
<reference evidence="8" key="1">
    <citation type="submission" date="2021-01" db="EMBL/GenBank/DDBJ databases">
        <authorList>
            <consortium name="Aspergillus puulaauensis MK2 genome sequencing consortium"/>
            <person name="Kazuki M."/>
            <person name="Futagami T."/>
        </authorList>
    </citation>
    <scope>NUCLEOTIDE SEQUENCE</scope>
    <source>
        <strain evidence="8">MK2</strain>
    </source>
</reference>
<feature type="signal peptide" evidence="7">
    <location>
        <begin position="1"/>
        <end position="16"/>
    </location>
</feature>
<dbReference type="GeneID" id="64968340"/>
<keyword evidence="2" id="KW-0929">Antimicrobial</keyword>
<evidence type="ECO:0008006" key="10">
    <source>
        <dbReference type="Google" id="ProtNLM"/>
    </source>
</evidence>
<evidence type="ECO:0000256" key="6">
    <source>
        <dbReference type="ARBA" id="ARBA00023295"/>
    </source>
</evidence>
<evidence type="ECO:0000313" key="9">
    <source>
        <dbReference type="Proteomes" id="UP000654913"/>
    </source>
</evidence>
<dbReference type="InterPro" id="IPR034690">
    <property type="entry name" value="Endolysin_T4_type"/>
</dbReference>
<evidence type="ECO:0000256" key="4">
    <source>
        <dbReference type="ARBA" id="ARBA00022801"/>
    </source>
</evidence>
<proteinExistence type="inferred from homology"/>
<keyword evidence="3" id="KW-0081">Bacteriolytic enzyme</keyword>
<keyword evidence="5" id="KW-1035">Host cytoplasm</keyword>
<dbReference type="RefSeq" id="XP_041550529.1">
    <property type="nucleotide sequence ID" value="XM_041695246.1"/>
</dbReference>
<name>A0A7R7XBQ3_9EURO</name>
<dbReference type="EMBL" id="AP024443">
    <property type="protein sequence ID" value="BCS18335.1"/>
    <property type="molecule type" value="Genomic_DNA"/>
</dbReference>
<organism evidence="8 9">
    <name type="scientific">Aspergillus puulaauensis</name>
    <dbReference type="NCBI Taxonomy" id="1220207"/>
    <lineage>
        <taxon>Eukaryota</taxon>
        <taxon>Fungi</taxon>
        <taxon>Dikarya</taxon>
        <taxon>Ascomycota</taxon>
        <taxon>Pezizomycotina</taxon>
        <taxon>Eurotiomycetes</taxon>
        <taxon>Eurotiomycetidae</taxon>
        <taxon>Eurotiales</taxon>
        <taxon>Aspergillaceae</taxon>
        <taxon>Aspergillus</taxon>
    </lineage>
</organism>
<dbReference type="AlphaFoldDB" id="A0A7R7XBQ3"/>
<protein>
    <recommendedName>
        <fullName evidence="10">Lysozyme-like domain-containing protein</fullName>
    </recommendedName>
</protein>
<dbReference type="InterPro" id="IPR051018">
    <property type="entry name" value="Bacteriophage_GH24"/>
</dbReference>
<dbReference type="SUPFAM" id="SSF53955">
    <property type="entry name" value="Lysozyme-like"/>
    <property type="match status" value="1"/>
</dbReference>
<dbReference type="GO" id="GO:0009253">
    <property type="term" value="P:peptidoglycan catabolic process"/>
    <property type="evidence" value="ECO:0007669"/>
    <property type="project" value="InterPro"/>
</dbReference>
<gene>
    <name evidence="8" type="ORF">APUU_11163A</name>
</gene>
<dbReference type="InterPro" id="IPR033907">
    <property type="entry name" value="Endolysin_autolysin"/>
</dbReference>
<dbReference type="CDD" id="cd00737">
    <property type="entry name" value="lyz_endolysin_autolysin"/>
    <property type="match status" value="1"/>
</dbReference>
<keyword evidence="7" id="KW-0732">Signal</keyword>
<dbReference type="OrthoDB" id="5358886at2759"/>
<evidence type="ECO:0000256" key="2">
    <source>
        <dbReference type="ARBA" id="ARBA00022529"/>
    </source>
</evidence>
<evidence type="ECO:0000256" key="3">
    <source>
        <dbReference type="ARBA" id="ARBA00022638"/>
    </source>
</evidence>
<dbReference type="GO" id="GO:0042742">
    <property type="term" value="P:defense response to bacterium"/>
    <property type="evidence" value="ECO:0007669"/>
    <property type="project" value="UniProtKB-KW"/>
</dbReference>
<accession>A0A7R7XBQ3</accession>
<dbReference type="PROSITE" id="PS51257">
    <property type="entry name" value="PROKAR_LIPOPROTEIN"/>
    <property type="match status" value="1"/>
</dbReference>
<keyword evidence="6" id="KW-0326">Glycosidase</keyword>
<dbReference type="KEGG" id="apuu:APUU_11163A"/>
<comment type="catalytic activity">
    <reaction evidence="1">
        <text>Hydrolysis of (1-&gt;4)-beta-linkages between N-acetylmuramic acid and N-acetyl-D-glucosamine residues in a peptidoglycan and between N-acetyl-D-glucosamine residues in chitodextrins.</text>
        <dbReference type="EC" id="3.2.1.17"/>
    </reaction>
</comment>
<feature type="chain" id="PRO_5030823868" description="Lysozyme-like domain-containing protein" evidence="7">
    <location>
        <begin position="17"/>
        <end position="184"/>
    </location>
</feature>
<dbReference type="InterPro" id="IPR002196">
    <property type="entry name" value="Glyco_hydro_24"/>
</dbReference>
<dbReference type="GO" id="GO:0003796">
    <property type="term" value="F:lysozyme activity"/>
    <property type="evidence" value="ECO:0007669"/>
    <property type="project" value="UniProtKB-EC"/>
</dbReference>
<dbReference type="GO" id="GO:0031640">
    <property type="term" value="P:killing of cells of another organism"/>
    <property type="evidence" value="ECO:0007669"/>
    <property type="project" value="UniProtKB-KW"/>
</dbReference>
<dbReference type="PANTHER" id="PTHR38107:SF3">
    <property type="entry name" value="LYSOZYME RRRD-RELATED"/>
    <property type="match status" value="1"/>
</dbReference>
<evidence type="ECO:0000256" key="1">
    <source>
        <dbReference type="ARBA" id="ARBA00000632"/>
    </source>
</evidence>
<dbReference type="GO" id="GO:0016998">
    <property type="term" value="P:cell wall macromolecule catabolic process"/>
    <property type="evidence" value="ECO:0007669"/>
    <property type="project" value="InterPro"/>
</dbReference>
<dbReference type="InterPro" id="IPR023347">
    <property type="entry name" value="Lysozyme_dom_sf"/>
</dbReference>
<dbReference type="PANTHER" id="PTHR38107">
    <property type="match status" value="1"/>
</dbReference>
<dbReference type="Gene3D" id="1.10.530.40">
    <property type="match status" value="1"/>
</dbReference>
<evidence type="ECO:0000313" key="8">
    <source>
        <dbReference type="EMBL" id="BCS18335.1"/>
    </source>
</evidence>
<keyword evidence="4" id="KW-0378">Hydrolase</keyword>